<reference evidence="2" key="1">
    <citation type="submission" date="2021-11" db="EMBL/GenBank/DDBJ databases">
        <authorList>
            <person name="Rodrigo-Torres L."/>
            <person name="Arahal R. D."/>
            <person name="Lucena T."/>
        </authorList>
    </citation>
    <scope>NUCLEOTIDE SEQUENCE</scope>
    <source>
        <strain evidence="2">CECT 7929</strain>
    </source>
</reference>
<evidence type="ECO:0008006" key="4">
    <source>
        <dbReference type="Google" id="ProtNLM"/>
    </source>
</evidence>
<evidence type="ECO:0000313" key="2">
    <source>
        <dbReference type="EMBL" id="CAH0534574.1"/>
    </source>
</evidence>
<evidence type="ECO:0000313" key="3">
    <source>
        <dbReference type="Proteomes" id="UP000838672"/>
    </source>
</evidence>
<dbReference type="Pfam" id="PF11333">
    <property type="entry name" value="DUF3135"/>
    <property type="match status" value="1"/>
</dbReference>
<feature type="region of interest" description="Disordered" evidence="1">
    <location>
        <begin position="87"/>
        <end position="108"/>
    </location>
</feature>
<keyword evidence="3" id="KW-1185">Reference proteome</keyword>
<dbReference type="Proteomes" id="UP000838672">
    <property type="component" value="Unassembled WGS sequence"/>
</dbReference>
<dbReference type="InterPro" id="IPR021482">
    <property type="entry name" value="DUF3135"/>
</dbReference>
<comment type="caution">
    <text evidence="2">The sequence shown here is derived from an EMBL/GenBank/DDBJ whole genome shotgun (WGS) entry which is preliminary data.</text>
</comment>
<dbReference type="RefSeq" id="WP_237467434.1">
    <property type="nucleotide sequence ID" value="NZ_CAKLDI010000001.1"/>
</dbReference>
<dbReference type="EMBL" id="CAKLDI010000001">
    <property type="protein sequence ID" value="CAH0534574.1"/>
    <property type="molecule type" value="Genomic_DNA"/>
</dbReference>
<evidence type="ECO:0000256" key="1">
    <source>
        <dbReference type="SAM" id="MobiDB-lite"/>
    </source>
</evidence>
<proteinExistence type="predicted"/>
<organism evidence="2 3">
    <name type="scientific">Vibrio stylophorae</name>
    <dbReference type="NCBI Taxonomy" id="659351"/>
    <lineage>
        <taxon>Bacteria</taxon>
        <taxon>Pseudomonadati</taxon>
        <taxon>Pseudomonadota</taxon>
        <taxon>Gammaproteobacteria</taxon>
        <taxon>Vibrionales</taxon>
        <taxon>Vibrionaceae</taxon>
        <taxon>Vibrio</taxon>
    </lineage>
</organism>
<gene>
    <name evidence="2" type="ORF">VST7929_02518</name>
</gene>
<sequence>MTALPPFDQLMRLAEQQPKALDALRYQLSQELIAQAPKERQPQLHAHYSHINRLIGLGKNPHHVNVLLSRELHKQVHRLQRALKGELSGANNANHHPAEVIPLARQYR</sequence>
<name>A0ABN8DW95_9VIBR</name>
<protein>
    <recommendedName>
        <fullName evidence="4">DUF3135 domain-containing protein</fullName>
    </recommendedName>
</protein>
<accession>A0ABN8DW95</accession>